<dbReference type="Proteomes" id="UP001159428">
    <property type="component" value="Unassembled WGS sequence"/>
</dbReference>
<evidence type="ECO:0000259" key="2">
    <source>
        <dbReference type="PROSITE" id="PS50181"/>
    </source>
</evidence>
<organism evidence="3 4">
    <name type="scientific">Pocillopora meandrina</name>
    <dbReference type="NCBI Taxonomy" id="46732"/>
    <lineage>
        <taxon>Eukaryota</taxon>
        <taxon>Metazoa</taxon>
        <taxon>Cnidaria</taxon>
        <taxon>Anthozoa</taxon>
        <taxon>Hexacorallia</taxon>
        <taxon>Scleractinia</taxon>
        <taxon>Astrocoeniina</taxon>
        <taxon>Pocilloporidae</taxon>
        <taxon>Pocillopora</taxon>
    </lineage>
</organism>
<dbReference type="SMART" id="SM00256">
    <property type="entry name" value="FBOX"/>
    <property type="match status" value="1"/>
</dbReference>
<evidence type="ECO:0000256" key="1">
    <source>
        <dbReference type="ARBA" id="ARBA00022786"/>
    </source>
</evidence>
<dbReference type="InterPro" id="IPR001810">
    <property type="entry name" value="F-box_dom"/>
</dbReference>
<evidence type="ECO:0000313" key="3">
    <source>
        <dbReference type="EMBL" id="CAH3119173.1"/>
    </source>
</evidence>
<dbReference type="PANTHER" id="PTHR13318">
    <property type="entry name" value="PARTNER OF PAIRED, ISOFORM B-RELATED"/>
    <property type="match status" value="1"/>
</dbReference>
<evidence type="ECO:0000313" key="4">
    <source>
        <dbReference type="Proteomes" id="UP001159428"/>
    </source>
</evidence>
<accession>A0AAU9WMN2</accession>
<dbReference type="EMBL" id="CALNXJ010000017">
    <property type="protein sequence ID" value="CAH3119173.1"/>
    <property type="molecule type" value="Genomic_DNA"/>
</dbReference>
<dbReference type="Gene3D" id="3.80.10.10">
    <property type="entry name" value="Ribonuclease Inhibitor"/>
    <property type="match status" value="2"/>
</dbReference>
<dbReference type="SUPFAM" id="SSF52047">
    <property type="entry name" value="RNI-like"/>
    <property type="match status" value="2"/>
</dbReference>
<feature type="domain" description="F-box" evidence="2">
    <location>
        <begin position="1"/>
        <end position="34"/>
    </location>
</feature>
<dbReference type="InterPro" id="IPR045627">
    <property type="entry name" value="FBXL18_LRR"/>
</dbReference>
<dbReference type="CDD" id="cd09917">
    <property type="entry name" value="F-box_SF"/>
    <property type="match status" value="1"/>
</dbReference>
<dbReference type="InterPro" id="IPR032675">
    <property type="entry name" value="LRR_dom_sf"/>
</dbReference>
<dbReference type="Pfam" id="PF12937">
    <property type="entry name" value="F-box-like"/>
    <property type="match status" value="1"/>
</dbReference>
<dbReference type="SUPFAM" id="SSF81383">
    <property type="entry name" value="F-box domain"/>
    <property type="match status" value="1"/>
</dbReference>
<dbReference type="InterPro" id="IPR006553">
    <property type="entry name" value="Leu-rich_rpt_Cys-con_subtyp"/>
</dbReference>
<dbReference type="GO" id="GO:0019005">
    <property type="term" value="C:SCF ubiquitin ligase complex"/>
    <property type="evidence" value="ECO:0007669"/>
    <property type="project" value="TreeGrafter"/>
</dbReference>
<gene>
    <name evidence="3" type="ORF">PMEA_00008532</name>
</gene>
<dbReference type="PROSITE" id="PS50181">
    <property type="entry name" value="FBOX"/>
    <property type="match status" value="1"/>
</dbReference>
<proteinExistence type="predicted"/>
<dbReference type="AlphaFoldDB" id="A0AAU9WMN2"/>
<name>A0AAU9WMN2_9CNID</name>
<sequence length="658" mass="74136">MEYLPEEVLLLIFQNIEPLELISLSRVNRCWRKLAIIPQLHRCVNFHGKQHLSSGFICNYISKFKHSLQELNLQECYWIKGALLSSTLQKCRKLTSLNLLGCSVTKKTLCSLLKLNDNLKTLAWSMNEKDLPIGSHLEGYTLGVFHGLLLSFCSGLSEAFKGLDSLTIRLPNIYVTALIVNQGIPIICSELHLKAFTLQWIDASGSYRSHCPKLSIEGSEIQFCRRETEIDFAGLSVIGEARKSINHGLESGTFHTFIVPSSFQFLDRNRDICEKFMKTVGNRSSIVNLKLGALALNEYDVDCLMTILSMQWQALVYLNLSGFVISGHFLQVIATSSPNLEILNLQNCSNCFTPIQGLESLALLCPKMAELNLNGVHYDQTSQEESNSCIKVISKFAHLVSLSLCTCVTHQVSSDDTEGAKTSSKGSILKANRRVCHGQNLKNSQSSTDPATKLQNHFVFLTQECTGMTDFELWFPSRHDRELSYRPTLYQPTCDARRGTFDSLLPIANWKHLQRLTLSVPYTKGSLKFLVTITQNCSNLQFLSLANLENLSHSGNVALLQQALSCCHQLRDFRFQQKAFRINESFLLSLGELKHLQRVCIIAKGGPLTVAPQTVISLFEKCQKLYYFHLFCDMSRKASKIIMDSVKKRQVNLLGMCF</sequence>
<dbReference type="SMART" id="SM00367">
    <property type="entry name" value="LRR_CC"/>
    <property type="match status" value="3"/>
</dbReference>
<protein>
    <recommendedName>
        <fullName evidence="2">F-box domain-containing protein</fullName>
    </recommendedName>
</protein>
<reference evidence="3 4" key="1">
    <citation type="submission" date="2022-05" db="EMBL/GenBank/DDBJ databases">
        <authorList>
            <consortium name="Genoscope - CEA"/>
            <person name="William W."/>
        </authorList>
    </citation>
    <scope>NUCLEOTIDE SEQUENCE [LARGE SCALE GENOMIC DNA]</scope>
</reference>
<dbReference type="Pfam" id="PF19729">
    <property type="entry name" value="LRR_FBXL18"/>
    <property type="match status" value="2"/>
</dbReference>
<dbReference type="InterPro" id="IPR036047">
    <property type="entry name" value="F-box-like_dom_sf"/>
</dbReference>
<keyword evidence="4" id="KW-1185">Reference proteome</keyword>
<comment type="caution">
    <text evidence="3">The sequence shown here is derived from an EMBL/GenBank/DDBJ whole genome shotgun (WGS) entry which is preliminary data.</text>
</comment>
<dbReference type="GO" id="GO:0031146">
    <property type="term" value="P:SCF-dependent proteasomal ubiquitin-dependent protein catabolic process"/>
    <property type="evidence" value="ECO:0007669"/>
    <property type="project" value="InterPro"/>
</dbReference>
<keyword evidence="1" id="KW-0833">Ubl conjugation pathway</keyword>